<sequence length="71" mass="8426">MDQDKQAVKEEVVVTISAPKEEWKVVERLVTSYRQQCKSMRHHTPMLALLNRFQERLTKQTGFPCPDDYFI</sequence>
<comment type="caution">
    <text evidence="1">The sequence shown here is derived from an EMBL/GenBank/DDBJ whole genome shotgun (WGS) entry which is preliminary data.</text>
</comment>
<evidence type="ECO:0000313" key="2">
    <source>
        <dbReference type="Proteomes" id="UP000597444"/>
    </source>
</evidence>
<gene>
    <name evidence="1" type="ORF">KSF_082810</name>
</gene>
<name>A0A8J3ITD2_9CHLR</name>
<dbReference type="EMBL" id="BNJK01000002">
    <property type="protein sequence ID" value="GHO98233.1"/>
    <property type="molecule type" value="Genomic_DNA"/>
</dbReference>
<reference evidence="1" key="1">
    <citation type="submission" date="2020-10" db="EMBL/GenBank/DDBJ databases">
        <title>Taxonomic study of unclassified bacteria belonging to the class Ktedonobacteria.</title>
        <authorList>
            <person name="Yabe S."/>
            <person name="Wang C.M."/>
            <person name="Zheng Y."/>
            <person name="Sakai Y."/>
            <person name="Cavaletti L."/>
            <person name="Monciardini P."/>
            <person name="Donadio S."/>
        </authorList>
    </citation>
    <scope>NUCLEOTIDE SEQUENCE</scope>
    <source>
        <strain evidence="1">ID150040</strain>
    </source>
</reference>
<dbReference type="RefSeq" id="WP_220208992.1">
    <property type="nucleotide sequence ID" value="NZ_BNJK01000002.1"/>
</dbReference>
<accession>A0A8J3ITD2</accession>
<evidence type="ECO:0000313" key="1">
    <source>
        <dbReference type="EMBL" id="GHO98233.1"/>
    </source>
</evidence>
<proteinExistence type="predicted"/>
<dbReference type="Proteomes" id="UP000597444">
    <property type="component" value="Unassembled WGS sequence"/>
</dbReference>
<protein>
    <submittedName>
        <fullName evidence="1">Uncharacterized protein</fullName>
    </submittedName>
</protein>
<keyword evidence="2" id="KW-1185">Reference proteome</keyword>
<dbReference type="AlphaFoldDB" id="A0A8J3ITD2"/>
<organism evidence="1 2">
    <name type="scientific">Reticulibacter mediterranei</name>
    <dbReference type="NCBI Taxonomy" id="2778369"/>
    <lineage>
        <taxon>Bacteria</taxon>
        <taxon>Bacillati</taxon>
        <taxon>Chloroflexota</taxon>
        <taxon>Ktedonobacteria</taxon>
        <taxon>Ktedonobacterales</taxon>
        <taxon>Reticulibacteraceae</taxon>
        <taxon>Reticulibacter</taxon>
    </lineage>
</organism>